<dbReference type="STRING" id="2010991.A0A3M2RVX9"/>
<name>A0A3M2RVX9_9HYPO</name>
<dbReference type="OrthoDB" id="5362512at2759"/>
<dbReference type="InterPro" id="IPR010730">
    <property type="entry name" value="HET"/>
</dbReference>
<reference evidence="2 3" key="1">
    <citation type="submission" date="2017-06" db="EMBL/GenBank/DDBJ databases">
        <title>Comparative genomic analysis of Ambrosia Fusariam Clade fungi.</title>
        <authorList>
            <person name="Stajich J.E."/>
            <person name="Carrillo J."/>
            <person name="Kijimoto T."/>
            <person name="Eskalen A."/>
            <person name="O'Donnell K."/>
            <person name="Kasson M."/>
        </authorList>
    </citation>
    <scope>NUCLEOTIDE SEQUENCE [LARGE SCALE GENOMIC DNA]</scope>
    <source>
        <strain evidence="2">UCR3666</strain>
    </source>
</reference>
<evidence type="ECO:0000313" key="3">
    <source>
        <dbReference type="Proteomes" id="UP000277212"/>
    </source>
</evidence>
<dbReference type="PANTHER" id="PTHR33112">
    <property type="entry name" value="DOMAIN PROTEIN, PUTATIVE-RELATED"/>
    <property type="match status" value="1"/>
</dbReference>
<dbReference type="AlphaFoldDB" id="A0A3M2RVX9"/>
<comment type="caution">
    <text evidence="2">The sequence shown here is derived from an EMBL/GenBank/DDBJ whole genome shotgun (WGS) entry which is preliminary data.</text>
</comment>
<proteinExistence type="predicted"/>
<dbReference type="PANTHER" id="PTHR33112:SF16">
    <property type="entry name" value="HETEROKARYON INCOMPATIBILITY DOMAIN-CONTAINING PROTEIN"/>
    <property type="match status" value="1"/>
</dbReference>
<dbReference type="Proteomes" id="UP000277212">
    <property type="component" value="Unassembled WGS sequence"/>
</dbReference>
<dbReference type="EMBL" id="NKUJ01000242">
    <property type="protein sequence ID" value="RMJ09446.1"/>
    <property type="molecule type" value="Genomic_DNA"/>
</dbReference>
<sequence length="723" mass="81240">MAEALCSYCQGLSIDRLVQLMQEDLRKSSRLPPPPATLCYQHHASFIDLENAANNGCPLCQFIIDCFKWTTYQDGPIPNWPLDNKQSDDLAGSMYAVAKKLDVSDVRICLDNRRMTSEWIMGKSIDKMIVRVGPFYELPVVITSPRGKRQRAGNYPVGRFKTDLDLGSEENYNLMRSWVKECQENHPHCLGREHGPPKLPTRVVDVGVASVGIESHTDTVRILCSQGMRAEYIALSHCWGGMIKTVLEESLLAEFQKAILTSSLPRNFRDAIAITRNLGIRYLWIDSLCIIQDSRTDWEKESKTMGHVYRDAFLTISAMAAEGSEGGILGPWPTMDFPKSTTLRVFHRGNENSAVVKLHLEHGQNFPTWSQEMTQSPLNFRGWVLQEKILSPRNLYFGSKMIYWKCPKVLQGSDGAPLIKSHPYPIEEYRQIDAIIHRNIQHELHGEDPRPLLSNYYRVVEEYTGRKLTVASDKLPAIAGIASNLTPKLGRYLAGLWAYDIHSGLLWSSTGGPLLETSRAPSWSWTSKDGRVSIPGYTSDSKYNLDEWKLQILEYDVNLRNPDIPFGEVTGGQIIIQGWTMPLVGKKDAVIPVFNNGRLKFDAGEEAMGMTLSKDSDLGTCLLYQTPKPDAPSEKSAHHFAAGEDKFEGQVHVVLMVVARRGQSAMRSWDMSKGLQPVVAIEGLVLRPEGENCVRVGMVSCSLDENSLGDWPQMWVKQRLVLV</sequence>
<accession>A0A3M2RVX9</accession>
<protein>
    <recommendedName>
        <fullName evidence="1">Heterokaryon incompatibility domain-containing protein</fullName>
    </recommendedName>
</protein>
<evidence type="ECO:0000313" key="2">
    <source>
        <dbReference type="EMBL" id="RMJ09446.1"/>
    </source>
</evidence>
<keyword evidence="3" id="KW-1185">Reference proteome</keyword>
<evidence type="ECO:0000259" key="1">
    <source>
        <dbReference type="Pfam" id="PF06985"/>
    </source>
</evidence>
<dbReference type="Pfam" id="PF06985">
    <property type="entry name" value="HET"/>
    <property type="match status" value="1"/>
</dbReference>
<gene>
    <name evidence="2" type="ORF">CDV36_010934</name>
</gene>
<organism evidence="2 3">
    <name type="scientific">Fusarium kuroshium</name>
    <dbReference type="NCBI Taxonomy" id="2010991"/>
    <lineage>
        <taxon>Eukaryota</taxon>
        <taxon>Fungi</taxon>
        <taxon>Dikarya</taxon>
        <taxon>Ascomycota</taxon>
        <taxon>Pezizomycotina</taxon>
        <taxon>Sordariomycetes</taxon>
        <taxon>Hypocreomycetidae</taxon>
        <taxon>Hypocreales</taxon>
        <taxon>Nectriaceae</taxon>
        <taxon>Fusarium</taxon>
        <taxon>Fusarium solani species complex</taxon>
    </lineage>
</organism>
<feature type="domain" description="Heterokaryon incompatibility" evidence="1">
    <location>
        <begin position="232"/>
        <end position="387"/>
    </location>
</feature>